<evidence type="ECO:0000256" key="2">
    <source>
        <dbReference type="ARBA" id="ARBA00007663"/>
    </source>
</evidence>
<dbReference type="GO" id="GO:0008033">
    <property type="term" value="P:tRNA processing"/>
    <property type="evidence" value="ECO:0007669"/>
    <property type="project" value="UniProtKB-KW"/>
</dbReference>
<protein>
    <recommendedName>
        <fullName evidence="10">L-threonylcarbamoyladenylate synthase</fullName>
        <ecNumber evidence="3">2.7.7.87</ecNumber>
    </recommendedName>
    <alternativeName>
        <fullName evidence="10">L-threonylcarbamoyladenylate synthase</fullName>
    </alternativeName>
</protein>
<dbReference type="EMBL" id="UINC01023581">
    <property type="protein sequence ID" value="SVA95527.1"/>
    <property type="molecule type" value="Genomic_DNA"/>
</dbReference>
<evidence type="ECO:0000256" key="1">
    <source>
        <dbReference type="ARBA" id="ARBA00004496"/>
    </source>
</evidence>
<dbReference type="InterPro" id="IPR017945">
    <property type="entry name" value="DHBP_synth_RibB-like_a/b_dom"/>
</dbReference>
<dbReference type="InterPro" id="IPR050156">
    <property type="entry name" value="TC-AMP_synthase_SUA5"/>
</dbReference>
<evidence type="ECO:0000256" key="11">
    <source>
        <dbReference type="ARBA" id="ARBA00048366"/>
    </source>
</evidence>
<dbReference type="NCBIfam" id="TIGR00057">
    <property type="entry name" value="L-threonylcarbamoyladenylate synthase"/>
    <property type="match status" value="1"/>
</dbReference>
<proteinExistence type="inferred from homology"/>
<evidence type="ECO:0000256" key="3">
    <source>
        <dbReference type="ARBA" id="ARBA00012584"/>
    </source>
</evidence>
<dbReference type="PANTHER" id="PTHR17490:SF16">
    <property type="entry name" value="THREONYLCARBAMOYL-AMP SYNTHASE"/>
    <property type="match status" value="1"/>
</dbReference>
<dbReference type="GO" id="GO:0005737">
    <property type="term" value="C:cytoplasm"/>
    <property type="evidence" value="ECO:0007669"/>
    <property type="project" value="UniProtKB-SubCell"/>
</dbReference>
<evidence type="ECO:0000256" key="10">
    <source>
        <dbReference type="ARBA" id="ARBA00029774"/>
    </source>
</evidence>
<dbReference type="GO" id="GO:0005524">
    <property type="term" value="F:ATP binding"/>
    <property type="evidence" value="ECO:0007669"/>
    <property type="project" value="UniProtKB-KW"/>
</dbReference>
<feature type="domain" description="YrdC-like" evidence="12">
    <location>
        <begin position="9"/>
        <end position="191"/>
    </location>
</feature>
<evidence type="ECO:0000259" key="12">
    <source>
        <dbReference type="PROSITE" id="PS51163"/>
    </source>
</evidence>
<dbReference type="PROSITE" id="PS51163">
    <property type="entry name" value="YRDC"/>
    <property type="match status" value="1"/>
</dbReference>
<comment type="similarity">
    <text evidence="2">Belongs to the SUA5 family.</text>
</comment>
<reference evidence="13" key="1">
    <citation type="submission" date="2018-05" db="EMBL/GenBank/DDBJ databases">
        <authorList>
            <person name="Lanie J.A."/>
            <person name="Ng W.-L."/>
            <person name="Kazmierczak K.M."/>
            <person name="Andrzejewski T.M."/>
            <person name="Davidsen T.M."/>
            <person name="Wayne K.J."/>
            <person name="Tettelin H."/>
            <person name="Glass J.I."/>
            <person name="Rusch D."/>
            <person name="Podicherti R."/>
            <person name="Tsui H.-C.T."/>
            <person name="Winkler M.E."/>
        </authorList>
    </citation>
    <scope>NUCLEOTIDE SEQUENCE</scope>
</reference>
<dbReference type="AlphaFoldDB" id="A0A382A378"/>
<dbReference type="Gene3D" id="3.90.870.10">
    <property type="entry name" value="DHBP synthase"/>
    <property type="match status" value="1"/>
</dbReference>
<keyword evidence="8" id="KW-0547">Nucleotide-binding</keyword>
<dbReference type="PANTHER" id="PTHR17490">
    <property type="entry name" value="SUA5"/>
    <property type="match status" value="1"/>
</dbReference>
<keyword evidence="7" id="KW-0548">Nucleotidyltransferase</keyword>
<dbReference type="InterPro" id="IPR006070">
    <property type="entry name" value="Sua5-like_dom"/>
</dbReference>
<evidence type="ECO:0000256" key="9">
    <source>
        <dbReference type="ARBA" id="ARBA00022840"/>
    </source>
</evidence>
<dbReference type="SUPFAM" id="SSF55821">
    <property type="entry name" value="YrdC/RibB"/>
    <property type="match status" value="1"/>
</dbReference>
<comment type="subcellular location">
    <subcellularLocation>
        <location evidence="1">Cytoplasm</location>
    </subcellularLocation>
</comment>
<dbReference type="Pfam" id="PF01300">
    <property type="entry name" value="Sua5_yciO_yrdC"/>
    <property type="match status" value="1"/>
</dbReference>
<keyword evidence="5" id="KW-0808">Transferase</keyword>
<dbReference type="GO" id="GO:0006450">
    <property type="term" value="P:regulation of translational fidelity"/>
    <property type="evidence" value="ECO:0007669"/>
    <property type="project" value="TreeGrafter"/>
</dbReference>
<comment type="catalytic activity">
    <reaction evidence="11">
        <text>L-threonine + hydrogencarbonate + ATP = L-threonylcarbamoyladenylate + diphosphate + H2O</text>
        <dbReference type="Rhea" id="RHEA:36407"/>
        <dbReference type="ChEBI" id="CHEBI:15377"/>
        <dbReference type="ChEBI" id="CHEBI:17544"/>
        <dbReference type="ChEBI" id="CHEBI:30616"/>
        <dbReference type="ChEBI" id="CHEBI:33019"/>
        <dbReference type="ChEBI" id="CHEBI:57926"/>
        <dbReference type="ChEBI" id="CHEBI:73682"/>
        <dbReference type="EC" id="2.7.7.87"/>
    </reaction>
</comment>
<sequence>MVDAVADPAAARAAALDEFRSGGLVVLPTETVYGLAVLPSGPRAVDAMFRRKGRSDNRPVAVLVSDVDQARTVVEPGPAFELLVAAFWPGPLTVVTTRGVGFSARLGGDQATVGVRCPDHELVRALAAEVGPLAVTSANRSGRPTEADARSAAEALGGDLLVLDGGPCTGAPSTVVDVTADPARVLRAGSIGREALTGIGLVLGDD</sequence>
<evidence type="ECO:0000256" key="6">
    <source>
        <dbReference type="ARBA" id="ARBA00022694"/>
    </source>
</evidence>
<evidence type="ECO:0000256" key="8">
    <source>
        <dbReference type="ARBA" id="ARBA00022741"/>
    </source>
</evidence>
<gene>
    <name evidence="13" type="ORF">METZ01_LOCUS148381</name>
</gene>
<organism evidence="13">
    <name type="scientific">marine metagenome</name>
    <dbReference type="NCBI Taxonomy" id="408172"/>
    <lineage>
        <taxon>unclassified sequences</taxon>
        <taxon>metagenomes</taxon>
        <taxon>ecological metagenomes</taxon>
    </lineage>
</organism>
<accession>A0A382A378</accession>
<name>A0A382A378_9ZZZZ</name>
<evidence type="ECO:0000256" key="4">
    <source>
        <dbReference type="ARBA" id="ARBA00022490"/>
    </source>
</evidence>
<dbReference type="GO" id="GO:0061710">
    <property type="term" value="F:L-threonylcarbamoyladenylate synthase"/>
    <property type="evidence" value="ECO:0007669"/>
    <property type="project" value="UniProtKB-EC"/>
</dbReference>
<evidence type="ECO:0000313" key="13">
    <source>
        <dbReference type="EMBL" id="SVA95527.1"/>
    </source>
</evidence>
<evidence type="ECO:0000256" key="7">
    <source>
        <dbReference type="ARBA" id="ARBA00022695"/>
    </source>
</evidence>
<keyword evidence="9" id="KW-0067">ATP-binding</keyword>
<evidence type="ECO:0000256" key="5">
    <source>
        <dbReference type="ARBA" id="ARBA00022679"/>
    </source>
</evidence>
<dbReference type="GO" id="GO:0003725">
    <property type="term" value="F:double-stranded RNA binding"/>
    <property type="evidence" value="ECO:0007669"/>
    <property type="project" value="InterPro"/>
</dbReference>
<dbReference type="GO" id="GO:0000049">
    <property type="term" value="F:tRNA binding"/>
    <property type="evidence" value="ECO:0007669"/>
    <property type="project" value="TreeGrafter"/>
</dbReference>
<dbReference type="EC" id="2.7.7.87" evidence="3"/>
<keyword evidence="6" id="KW-0819">tRNA processing</keyword>
<keyword evidence="4" id="KW-0963">Cytoplasm</keyword>